<proteinExistence type="predicted"/>
<evidence type="ECO:0000313" key="3">
    <source>
        <dbReference type="Proteomes" id="UP000233020"/>
    </source>
</evidence>
<accession>A0A2K5F0L5</accession>
<keyword evidence="3" id="KW-1185">Reference proteome</keyword>
<organism evidence="2 3">
    <name type="scientific">Aotus nancymaae</name>
    <name type="common">Ma's night monkey</name>
    <dbReference type="NCBI Taxonomy" id="37293"/>
    <lineage>
        <taxon>Eukaryota</taxon>
        <taxon>Metazoa</taxon>
        <taxon>Chordata</taxon>
        <taxon>Craniata</taxon>
        <taxon>Vertebrata</taxon>
        <taxon>Euteleostomi</taxon>
        <taxon>Mammalia</taxon>
        <taxon>Eutheria</taxon>
        <taxon>Euarchontoglires</taxon>
        <taxon>Primates</taxon>
        <taxon>Haplorrhini</taxon>
        <taxon>Platyrrhini</taxon>
        <taxon>Aotidae</taxon>
        <taxon>Aotus</taxon>
    </lineage>
</organism>
<name>A0A2K5F0L5_AOTNA</name>
<protein>
    <submittedName>
        <fullName evidence="2">Uncharacterized protein</fullName>
    </submittedName>
</protein>
<dbReference type="Ensembl" id="ENSANAT00000057085.1">
    <property type="protein sequence ID" value="ENSANAP00000038988.1"/>
    <property type="gene ID" value="ENSANAG00000036927.1"/>
</dbReference>
<dbReference type="GeneTree" id="ENSGT00990000205918"/>
<reference evidence="2" key="2">
    <citation type="submission" date="2025-09" db="UniProtKB">
        <authorList>
            <consortium name="Ensembl"/>
        </authorList>
    </citation>
    <scope>IDENTIFICATION</scope>
</reference>
<feature type="region of interest" description="Disordered" evidence="1">
    <location>
        <begin position="21"/>
        <end position="56"/>
    </location>
</feature>
<evidence type="ECO:0000313" key="2">
    <source>
        <dbReference type="Ensembl" id="ENSANAP00000038988.1"/>
    </source>
</evidence>
<sequence length="56" mass="5937">RAAFSSTVLDLLLLARGSPRGLASGRRPLAARSAQHGPGSGAPWWRSARRAVSQRV</sequence>
<evidence type="ECO:0000256" key="1">
    <source>
        <dbReference type="SAM" id="MobiDB-lite"/>
    </source>
</evidence>
<reference evidence="2" key="1">
    <citation type="submission" date="2025-08" db="UniProtKB">
        <authorList>
            <consortium name="Ensembl"/>
        </authorList>
    </citation>
    <scope>IDENTIFICATION</scope>
</reference>
<dbReference type="Proteomes" id="UP000233020">
    <property type="component" value="Unplaced"/>
</dbReference>
<dbReference type="AlphaFoldDB" id="A0A2K5F0L5"/>